<reference evidence="9 10" key="1">
    <citation type="journal article" date="2016" name="Nat. Commun.">
        <title>Ectomycorrhizal ecology is imprinted in the genome of the dominant symbiotic fungus Cenococcum geophilum.</title>
        <authorList>
            <consortium name="DOE Joint Genome Institute"/>
            <person name="Peter M."/>
            <person name="Kohler A."/>
            <person name="Ohm R.A."/>
            <person name="Kuo A."/>
            <person name="Krutzmann J."/>
            <person name="Morin E."/>
            <person name="Arend M."/>
            <person name="Barry K.W."/>
            <person name="Binder M."/>
            <person name="Choi C."/>
            <person name="Clum A."/>
            <person name="Copeland A."/>
            <person name="Grisel N."/>
            <person name="Haridas S."/>
            <person name="Kipfer T."/>
            <person name="LaButti K."/>
            <person name="Lindquist E."/>
            <person name="Lipzen A."/>
            <person name="Maire R."/>
            <person name="Meier B."/>
            <person name="Mihaltcheva S."/>
            <person name="Molinier V."/>
            <person name="Murat C."/>
            <person name="Poggeler S."/>
            <person name="Quandt C.A."/>
            <person name="Sperisen C."/>
            <person name="Tritt A."/>
            <person name="Tisserant E."/>
            <person name="Crous P.W."/>
            <person name="Henrissat B."/>
            <person name="Nehls U."/>
            <person name="Egli S."/>
            <person name="Spatafora J.W."/>
            <person name="Grigoriev I.V."/>
            <person name="Martin F.M."/>
        </authorList>
    </citation>
    <scope>NUCLEOTIDE SEQUENCE [LARGE SCALE GENOMIC DNA]</scope>
    <source>
        <strain evidence="9 10">CBS 207.34</strain>
    </source>
</reference>
<evidence type="ECO:0000259" key="8">
    <source>
        <dbReference type="Pfam" id="PF20684"/>
    </source>
</evidence>
<organism evidence="9 10">
    <name type="scientific">Glonium stellatum</name>
    <dbReference type="NCBI Taxonomy" id="574774"/>
    <lineage>
        <taxon>Eukaryota</taxon>
        <taxon>Fungi</taxon>
        <taxon>Dikarya</taxon>
        <taxon>Ascomycota</taxon>
        <taxon>Pezizomycotina</taxon>
        <taxon>Dothideomycetes</taxon>
        <taxon>Pleosporomycetidae</taxon>
        <taxon>Gloniales</taxon>
        <taxon>Gloniaceae</taxon>
        <taxon>Glonium</taxon>
    </lineage>
</organism>
<keyword evidence="2 7" id="KW-0812">Transmembrane</keyword>
<gene>
    <name evidence="9" type="ORF">AOQ84DRAFT_377881</name>
</gene>
<evidence type="ECO:0000313" key="9">
    <source>
        <dbReference type="EMBL" id="OCL07239.1"/>
    </source>
</evidence>
<dbReference type="PANTHER" id="PTHR33048">
    <property type="entry name" value="PTH11-LIKE INTEGRAL MEMBRANE PROTEIN (AFU_ORTHOLOGUE AFUA_5G11245)"/>
    <property type="match status" value="1"/>
</dbReference>
<proteinExistence type="inferred from homology"/>
<keyword evidence="3 7" id="KW-1133">Transmembrane helix</keyword>
<evidence type="ECO:0000256" key="5">
    <source>
        <dbReference type="ARBA" id="ARBA00038359"/>
    </source>
</evidence>
<feature type="domain" description="Rhodopsin" evidence="8">
    <location>
        <begin position="50"/>
        <end position="285"/>
    </location>
</feature>
<dbReference type="PANTHER" id="PTHR33048:SF108">
    <property type="entry name" value="INTEGRAL MEMBRANE PROTEIN"/>
    <property type="match status" value="1"/>
</dbReference>
<feature type="region of interest" description="Disordered" evidence="6">
    <location>
        <begin position="355"/>
        <end position="375"/>
    </location>
</feature>
<feature type="compositionally biased region" description="Polar residues" evidence="6">
    <location>
        <begin position="355"/>
        <end position="368"/>
    </location>
</feature>
<dbReference type="InterPro" id="IPR052337">
    <property type="entry name" value="SAT4-like"/>
</dbReference>
<dbReference type="Proteomes" id="UP000250140">
    <property type="component" value="Unassembled WGS sequence"/>
</dbReference>
<evidence type="ECO:0000256" key="4">
    <source>
        <dbReference type="ARBA" id="ARBA00023136"/>
    </source>
</evidence>
<keyword evidence="10" id="KW-1185">Reference proteome</keyword>
<dbReference type="AlphaFoldDB" id="A0A8E2EYK0"/>
<feature type="transmembrane region" description="Helical" evidence="7">
    <location>
        <begin position="109"/>
        <end position="132"/>
    </location>
</feature>
<evidence type="ECO:0000256" key="1">
    <source>
        <dbReference type="ARBA" id="ARBA00004141"/>
    </source>
</evidence>
<evidence type="ECO:0000256" key="3">
    <source>
        <dbReference type="ARBA" id="ARBA00022989"/>
    </source>
</evidence>
<evidence type="ECO:0000256" key="7">
    <source>
        <dbReference type="SAM" id="Phobius"/>
    </source>
</evidence>
<name>A0A8E2EYK0_9PEZI</name>
<feature type="region of interest" description="Disordered" evidence="6">
    <location>
        <begin position="314"/>
        <end position="336"/>
    </location>
</feature>
<feature type="transmembrane region" description="Helical" evidence="7">
    <location>
        <begin position="187"/>
        <end position="211"/>
    </location>
</feature>
<dbReference type="InterPro" id="IPR049326">
    <property type="entry name" value="Rhodopsin_dom_fungi"/>
</dbReference>
<comment type="similarity">
    <text evidence="5">Belongs to the SAT4 family.</text>
</comment>
<sequence length="388" mass="42698">MIFPTGNAEGALPAPAGVVPNLAHPTRTVWTANIVTQALCLSIVGVFMSLRIYVRTSVTKNFGKDDWLCILGWILAIGYSVTALIMGHFGGGINQWEVPENQIESFGKTVYVTMVLYGPCAFFIKASILIFLTRVFAPFRRAVIGIYIFIGFMLAYYLPVIIIKAMICRPVEVFWDDDTPGKCFNQRALILADSVISVLSDLIIFALPLPLASDLHMPLKRKLRVAAVFSAGGLACISSIIRLIDIVHNGTSPNQTLVFMRVNLWGIAEVNIGLICACLPTLPAFYKHHFKHASQDASGYAEYNSTGRSIEMMRSKSKKNDDDELSGANSLPDYGSEENVLITDKAPHAMLETSVHGNAPSQNNTPRKTSVDDQHTIMKTVEVHQTFD</sequence>
<comment type="subcellular location">
    <subcellularLocation>
        <location evidence="1">Membrane</location>
        <topology evidence="1">Multi-pass membrane protein</topology>
    </subcellularLocation>
</comment>
<dbReference type="OrthoDB" id="5342292at2759"/>
<feature type="transmembrane region" description="Helical" evidence="7">
    <location>
        <begin position="66"/>
        <end position="89"/>
    </location>
</feature>
<evidence type="ECO:0000256" key="6">
    <source>
        <dbReference type="SAM" id="MobiDB-lite"/>
    </source>
</evidence>
<feature type="transmembrane region" description="Helical" evidence="7">
    <location>
        <begin position="223"/>
        <end position="244"/>
    </location>
</feature>
<evidence type="ECO:0000313" key="10">
    <source>
        <dbReference type="Proteomes" id="UP000250140"/>
    </source>
</evidence>
<protein>
    <submittedName>
        <fullName evidence="9">Putative integral membrane protein</fullName>
    </submittedName>
</protein>
<dbReference type="EMBL" id="KV749910">
    <property type="protein sequence ID" value="OCL07239.1"/>
    <property type="molecule type" value="Genomic_DNA"/>
</dbReference>
<feature type="transmembrane region" description="Helical" evidence="7">
    <location>
        <begin position="264"/>
        <end position="286"/>
    </location>
</feature>
<keyword evidence="4 7" id="KW-0472">Membrane</keyword>
<feature type="transmembrane region" description="Helical" evidence="7">
    <location>
        <begin position="34"/>
        <end position="54"/>
    </location>
</feature>
<feature type="transmembrane region" description="Helical" evidence="7">
    <location>
        <begin position="144"/>
        <end position="167"/>
    </location>
</feature>
<dbReference type="Pfam" id="PF20684">
    <property type="entry name" value="Fung_rhodopsin"/>
    <property type="match status" value="1"/>
</dbReference>
<accession>A0A8E2EYK0</accession>
<dbReference type="GO" id="GO:0016020">
    <property type="term" value="C:membrane"/>
    <property type="evidence" value="ECO:0007669"/>
    <property type="project" value="UniProtKB-SubCell"/>
</dbReference>
<evidence type="ECO:0000256" key="2">
    <source>
        <dbReference type="ARBA" id="ARBA00022692"/>
    </source>
</evidence>